<dbReference type="InterPro" id="IPR022896">
    <property type="entry name" value="TrioseP_Isoase_bac/euk"/>
</dbReference>
<dbReference type="CDD" id="cd00311">
    <property type="entry name" value="TIM"/>
    <property type="match status" value="1"/>
</dbReference>
<dbReference type="AlphaFoldDB" id="A0A0G1PHU6"/>
<dbReference type="NCBIfam" id="TIGR00419">
    <property type="entry name" value="tim"/>
    <property type="match status" value="1"/>
</dbReference>
<comment type="pathway">
    <text evidence="7 8">Carbohydrate biosynthesis; gluconeogenesis.</text>
</comment>
<feature type="active site" description="Proton acceptor" evidence="7">
    <location>
        <position position="166"/>
    </location>
</feature>
<comment type="function">
    <text evidence="7">Involved in the gluconeogenesis. Catalyzes stereospecifically the conversion of dihydroxyacetone phosphate (DHAP) to D-glyceraldehyde-3-phosphate (G3P).</text>
</comment>
<dbReference type="GO" id="GO:0006096">
    <property type="term" value="P:glycolytic process"/>
    <property type="evidence" value="ECO:0007669"/>
    <property type="project" value="UniProtKB-UniRule"/>
</dbReference>
<dbReference type="GO" id="GO:0019563">
    <property type="term" value="P:glycerol catabolic process"/>
    <property type="evidence" value="ECO:0007669"/>
    <property type="project" value="TreeGrafter"/>
</dbReference>
<evidence type="ECO:0000256" key="7">
    <source>
        <dbReference type="HAMAP-Rule" id="MF_00147"/>
    </source>
</evidence>
<dbReference type="HAMAP" id="MF_00147_B">
    <property type="entry name" value="TIM_B"/>
    <property type="match status" value="1"/>
</dbReference>
<evidence type="ECO:0000256" key="2">
    <source>
        <dbReference type="ARBA" id="ARBA00007422"/>
    </source>
</evidence>
<comment type="pathway">
    <text evidence="1 7 8">Carbohydrate degradation; glycolysis; D-glyceraldehyde 3-phosphate from glycerone phosphate: step 1/1.</text>
</comment>
<accession>A0A0G1PHU6</accession>
<comment type="similarity">
    <text evidence="2 7 8">Belongs to the triosephosphate isomerase family.</text>
</comment>
<dbReference type="EC" id="5.3.1.1" evidence="7 8"/>
<comment type="subcellular location">
    <subcellularLocation>
        <location evidence="7 8">Cytoplasm</location>
    </subcellularLocation>
</comment>
<dbReference type="GO" id="GO:0005829">
    <property type="term" value="C:cytosol"/>
    <property type="evidence" value="ECO:0007669"/>
    <property type="project" value="TreeGrafter"/>
</dbReference>
<keyword evidence="4 7" id="KW-0963">Cytoplasm</keyword>
<keyword evidence="5 7" id="KW-0324">Glycolysis</keyword>
<dbReference type="GO" id="GO:0046166">
    <property type="term" value="P:glyceraldehyde-3-phosphate biosynthetic process"/>
    <property type="evidence" value="ECO:0007669"/>
    <property type="project" value="TreeGrafter"/>
</dbReference>
<feature type="binding site" evidence="7">
    <location>
        <position position="212"/>
    </location>
    <ligand>
        <name>substrate</name>
    </ligand>
</feature>
<evidence type="ECO:0000256" key="6">
    <source>
        <dbReference type="ARBA" id="ARBA00023235"/>
    </source>
</evidence>
<dbReference type="PATRIC" id="fig|1619001.3.peg.792"/>
<feature type="binding site" evidence="7">
    <location>
        <begin position="233"/>
        <end position="234"/>
    </location>
    <ligand>
        <name>substrate</name>
    </ligand>
</feature>
<dbReference type="GO" id="GO:0004807">
    <property type="term" value="F:triose-phosphate isomerase activity"/>
    <property type="evidence" value="ECO:0007669"/>
    <property type="project" value="UniProtKB-UniRule"/>
</dbReference>
<proteinExistence type="inferred from homology"/>
<dbReference type="SUPFAM" id="SSF51351">
    <property type="entry name" value="Triosephosphate isomerase (TIM)"/>
    <property type="match status" value="1"/>
</dbReference>
<dbReference type="InterPro" id="IPR013785">
    <property type="entry name" value="Aldolase_TIM"/>
</dbReference>
<dbReference type="PANTHER" id="PTHR21139">
    <property type="entry name" value="TRIOSEPHOSPHATE ISOMERASE"/>
    <property type="match status" value="1"/>
</dbReference>
<dbReference type="UniPathway" id="UPA00138"/>
<dbReference type="PANTHER" id="PTHR21139:SF42">
    <property type="entry name" value="TRIOSEPHOSPHATE ISOMERASE"/>
    <property type="match status" value="1"/>
</dbReference>
<evidence type="ECO:0000256" key="1">
    <source>
        <dbReference type="ARBA" id="ARBA00004680"/>
    </source>
</evidence>
<comment type="caution">
    <text evidence="9">The sequence shown here is derived from an EMBL/GenBank/DDBJ whole genome shotgun (WGS) entry which is preliminary data.</text>
</comment>
<comment type="catalytic activity">
    <reaction evidence="7 8">
        <text>D-glyceraldehyde 3-phosphate = dihydroxyacetone phosphate</text>
        <dbReference type="Rhea" id="RHEA:18585"/>
        <dbReference type="ChEBI" id="CHEBI:57642"/>
        <dbReference type="ChEBI" id="CHEBI:59776"/>
        <dbReference type="EC" id="5.3.1.1"/>
    </reaction>
</comment>
<comment type="subunit">
    <text evidence="7 8">Homodimer.</text>
</comment>
<evidence type="ECO:0000256" key="5">
    <source>
        <dbReference type="ARBA" id="ARBA00023152"/>
    </source>
</evidence>
<sequence>MKTIIGNWKMYVGVRESVALARGMLYALRGKKIVPHVVICPSFVALSDVRKIITRSHVALGAQDMFWEETGAYTGEISSRMLSELAVSYVLIGHSERRHSLGETDEMIGKKVQQVFRSGMTPVLCVGETAEERAQGKTQEIVEQQLHQDFAGVEYPPASELFIAYEPRWAIGTGMAATPQDAVVMHQSIRGWVKEIFPSIRDEQIHVLYGGSVDGANAYAFLREKEIDGVLVGGASVKLTLMQEVLSAAIEAMEGEAHQSS</sequence>
<reference evidence="9 10" key="1">
    <citation type="journal article" date="2015" name="Nature">
        <title>rRNA introns, odd ribosomes, and small enigmatic genomes across a large radiation of phyla.</title>
        <authorList>
            <person name="Brown C.T."/>
            <person name="Hug L.A."/>
            <person name="Thomas B.C."/>
            <person name="Sharon I."/>
            <person name="Castelle C.J."/>
            <person name="Singh A."/>
            <person name="Wilkins M.J."/>
            <person name="Williams K.H."/>
            <person name="Banfield J.F."/>
        </authorList>
    </citation>
    <scope>NUCLEOTIDE SEQUENCE [LARGE SCALE GENOMIC DNA]</scope>
</reference>
<dbReference type="InterPro" id="IPR035990">
    <property type="entry name" value="TIM_sf"/>
</dbReference>
<evidence type="ECO:0000256" key="3">
    <source>
        <dbReference type="ARBA" id="ARBA00022432"/>
    </source>
</evidence>
<dbReference type="Proteomes" id="UP000034705">
    <property type="component" value="Unassembled WGS sequence"/>
</dbReference>
<dbReference type="Pfam" id="PF00121">
    <property type="entry name" value="TIM"/>
    <property type="match status" value="1"/>
</dbReference>
<feature type="active site" description="Electrophile" evidence="7">
    <location>
        <position position="94"/>
    </location>
</feature>
<name>A0A0G1PHU6_9BACT</name>
<dbReference type="UniPathway" id="UPA00109">
    <property type="reaction ID" value="UER00189"/>
</dbReference>
<feature type="binding site" evidence="7">
    <location>
        <position position="172"/>
    </location>
    <ligand>
        <name>substrate</name>
    </ligand>
</feature>
<evidence type="ECO:0000256" key="4">
    <source>
        <dbReference type="ARBA" id="ARBA00022490"/>
    </source>
</evidence>
<gene>
    <name evidence="7" type="primary">tpiA</name>
    <name evidence="9" type="ORF">UX45_C0019G0009</name>
</gene>
<dbReference type="EMBL" id="LCMG01000019">
    <property type="protein sequence ID" value="KKU32336.1"/>
    <property type="molecule type" value="Genomic_DNA"/>
</dbReference>
<dbReference type="FunFam" id="3.20.20.70:FF:000016">
    <property type="entry name" value="Triosephosphate isomerase"/>
    <property type="match status" value="1"/>
</dbReference>
<organism evidence="9 10">
    <name type="scientific">Candidatus Uhrbacteria bacterium GW2011_GWF2_46_218</name>
    <dbReference type="NCBI Taxonomy" id="1619001"/>
    <lineage>
        <taxon>Bacteria</taxon>
        <taxon>Candidatus Uhriibacteriota</taxon>
    </lineage>
</organism>
<dbReference type="InterPro" id="IPR000652">
    <property type="entry name" value="Triosephosphate_isomerase"/>
</dbReference>
<feature type="binding site" evidence="7">
    <location>
        <begin position="7"/>
        <end position="9"/>
    </location>
    <ligand>
        <name>substrate</name>
    </ligand>
</feature>
<dbReference type="Gene3D" id="3.20.20.70">
    <property type="entry name" value="Aldolase class I"/>
    <property type="match status" value="1"/>
</dbReference>
<keyword evidence="3 7" id="KW-0312">Gluconeogenesis</keyword>
<dbReference type="GO" id="GO:0006094">
    <property type="term" value="P:gluconeogenesis"/>
    <property type="evidence" value="ECO:0007669"/>
    <property type="project" value="UniProtKB-UniRule"/>
</dbReference>
<protein>
    <recommendedName>
        <fullName evidence="7 8">Triosephosphate isomerase</fullName>
        <shortName evidence="7">TIM</shortName>
        <shortName evidence="7">TPI</shortName>
        <ecNumber evidence="7 8">5.3.1.1</ecNumber>
    </recommendedName>
    <alternativeName>
        <fullName evidence="7">Triose-phosphate isomerase</fullName>
    </alternativeName>
</protein>
<evidence type="ECO:0000313" key="9">
    <source>
        <dbReference type="EMBL" id="KKU32336.1"/>
    </source>
</evidence>
<evidence type="ECO:0000313" key="10">
    <source>
        <dbReference type="Proteomes" id="UP000034705"/>
    </source>
</evidence>
<keyword evidence="6 7" id="KW-0413">Isomerase</keyword>
<dbReference type="PROSITE" id="PS51440">
    <property type="entry name" value="TIM_2"/>
    <property type="match status" value="1"/>
</dbReference>
<evidence type="ECO:0000256" key="8">
    <source>
        <dbReference type="RuleBase" id="RU363013"/>
    </source>
</evidence>